<comment type="caution">
    <text evidence="6">The sequence shown here is derived from an EMBL/GenBank/DDBJ whole genome shotgun (WGS) entry which is preliminary data.</text>
</comment>
<dbReference type="Proteomes" id="UP001595699">
    <property type="component" value="Unassembled WGS sequence"/>
</dbReference>
<dbReference type="RefSeq" id="WP_205118733.1">
    <property type="nucleotide sequence ID" value="NZ_JAFBCM010000001.1"/>
</dbReference>
<protein>
    <submittedName>
        <fullName evidence="6">MerR family transcriptional regulator</fullName>
    </submittedName>
</protein>
<dbReference type="InterPro" id="IPR009061">
    <property type="entry name" value="DNA-bd_dom_put_sf"/>
</dbReference>
<dbReference type="PRINTS" id="PR00040">
    <property type="entry name" value="HTHMERR"/>
</dbReference>
<accession>A0ABV7YCB1</accession>
<reference evidence="7" key="1">
    <citation type="journal article" date="2019" name="Int. J. Syst. Evol. Microbiol.">
        <title>The Global Catalogue of Microorganisms (GCM) 10K type strain sequencing project: providing services to taxonomists for standard genome sequencing and annotation.</title>
        <authorList>
            <consortium name="The Broad Institute Genomics Platform"/>
            <consortium name="The Broad Institute Genome Sequencing Center for Infectious Disease"/>
            <person name="Wu L."/>
            <person name="Ma J."/>
        </authorList>
    </citation>
    <scope>NUCLEOTIDE SEQUENCE [LARGE SCALE GENOMIC DNA]</scope>
    <source>
        <strain evidence="7">CGMCC 4.7241</strain>
    </source>
</reference>
<dbReference type="SUPFAM" id="SSF46955">
    <property type="entry name" value="Putative DNA-binding domain"/>
    <property type="match status" value="1"/>
</dbReference>
<evidence type="ECO:0000256" key="2">
    <source>
        <dbReference type="ARBA" id="ARBA00023015"/>
    </source>
</evidence>
<keyword evidence="3" id="KW-0238">DNA-binding</keyword>
<dbReference type="PANTHER" id="PTHR30204">
    <property type="entry name" value="REDOX-CYCLING DRUG-SENSING TRANSCRIPTIONAL ACTIVATOR SOXR"/>
    <property type="match status" value="1"/>
</dbReference>
<sequence>MKISELARRPGTTTRALRYYEEQGLLGPSRRSNGYREYADPDVRRVANIQYLLSLGTADVLLFVDCLEVDWTSHAACPPAVELARHRLAELDERLASLAAVRSRLASVVADGERQLAEAG</sequence>
<gene>
    <name evidence="6" type="ORF">ACFOUW_16480</name>
</gene>
<evidence type="ECO:0000256" key="4">
    <source>
        <dbReference type="ARBA" id="ARBA00023163"/>
    </source>
</evidence>
<proteinExistence type="predicted"/>
<feature type="domain" description="HTH merR-type" evidence="5">
    <location>
        <begin position="1"/>
        <end position="66"/>
    </location>
</feature>
<dbReference type="PANTHER" id="PTHR30204:SF69">
    <property type="entry name" value="MERR-FAMILY TRANSCRIPTIONAL REGULATOR"/>
    <property type="match status" value="1"/>
</dbReference>
<organism evidence="6 7">
    <name type="scientific">Tenggerimyces flavus</name>
    <dbReference type="NCBI Taxonomy" id="1708749"/>
    <lineage>
        <taxon>Bacteria</taxon>
        <taxon>Bacillati</taxon>
        <taxon>Actinomycetota</taxon>
        <taxon>Actinomycetes</taxon>
        <taxon>Propionibacteriales</taxon>
        <taxon>Nocardioidaceae</taxon>
        <taxon>Tenggerimyces</taxon>
    </lineage>
</organism>
<dbReference type="EMBL" id="JBHRZH010000015">
    <property type="protein sequence ID" value="MFC3762439.1"/>
    <property type="molecule type" value="Genomic_DNA"/>
</dbReference>
<keyword evidence="2" id="KW-0805">Transcription regulation</keyword>
<dbReference type="Pfam" id="PF13411">
    <property type="entry name" value="MerR_1"/>
    <property type="match status" value="1"/>
</dbReference>
<evidence type="ECO:0000256" key="1">
    <source>
        <dbReference type="ARBA" id="ARBA00022491"/>
    </source>
</evidence>
<evidence type="ECO:0000259" key="5">
    <source>
        <dbReference type="PROSITE" id="PS50937"/>
    </source>
</evidence>
<evidence type="ECO:0000313" key="7">
    <source>
        <dbReference type="Proteomes" id="UP001595699"/>
    </source>
</evidence>
<keyword evidence="1" id="KW-0678">Repressor</keyword>
<evidence type="ECO:0000313" key="6">
    <source>
        <dbReference type="EMBL" id="MFC3762439.1"/>
    </source>
</evidence>
<dbReference type="InterPro" id="IPR047057">
    <property type="entry name" value="MerR_fam"/>
</dbReference>
<dbReference type="Gene3D" id="1.10.1660.10">
    <property type="match status" value="1"/>
</dbReference>
<keyword evidence="4" id="KW-0804">Transcription</keyword>
<keyword evidence="7" id="KW-1185">Reference proteome</keyword>
<dbReference type="PROSITE" id="PS50937">
    <property type="entry name" value="HTH_MERR_2"/>
    <property type="match status" value="1"/>
</dbReference>
<dbReference type="InterPro" id="IPR000551">
    <property type="entry name" value="MerR-type_HTH_dom"/>
</dbReference>
<dbReference type="SMART" id="SM00422">
    <property type="entry name" value="HTH_MERR"/>
    <property type="match status" value="1"/>
</dbReference>
<evidence type="ECO:0000256" key="3">
    <source>
        <dbReference type="ARBA" id="ARBA00023125"/>
    </source>
</evidence>
<name>A0ABV7YCB1_9ACTN</name>